<dbReference type="PANTHER" id="PTHR28360:SF1">
    <property type="entry name" value="DYNACTIN SUBUNIT 3"/>
    <property type="match status" value="1"/>
</dbReference>
<feature type="region of interest" description="Disordered" evidence="1">
    <location>
        <begin position="100"/>
        <end position="133"/>
    </location>
</feature>
<dbReference type="AlphaFoldDB" id="A0A1A5ZZQ8"/>
<name>A0A1A5ZZQ8_9TREE</name>
<dbReference type="Pfam" id="PF07426">
    <property type="entry name" value="Dynactin_p22"/>
    <property type="match status" value="1"/>
</dbReference>
<dbReference type="InterPro" id="IPR009991">
    <property type="entry name" value="DCTN3"/>
</dbReference>
<feature type="compositionally biased region" description="Basic and acidic residues" evidence="1">
    <location>
        <begin position="58"/>
        <end position="68"/>
    </location>
</feature>
<evidence type="ECO:0000256" key="1">
    <source>
        <dbReference type="SAM" id="MobiDB-lite"/>
    </source>
</evidence>
<dbReference type="OrthoDB" id="16729at2759"/>
<protein>
    <submittedName>
        <fullName evidence="2">Uncharacterized protein</fullName>
    </submittedName>
</protein>
<dbReference type="GO" id="GO:0061640">
    <property type="term" value="P:cytoskeleton-dependent cytokinesis"/>
    <property type="evidence" value="ECO:0007669"/>
    <property type="project" value="InterPro"/>
</dbReference>
<dbReference type="KEGG" id="kdj:28970549"/>
<evidence type="ECO:0000313" key="2">
    <source>
        <dbReference type="EMBL" id="OBR83287.1"/>
    </source>
</evidence>
<reference evidence="3" key="3">
    <citation type="submission" date="2024-02" db="EMBL/GenBank/DDBJ databases">
        <title>Comparative genomics of Cryptococcus and Kwoniella reveals pathogenesis evolution and contrasting modes of karyotype evolution via chromosome fusion or intercentromeric recombination.</title>
        <authorList>
            <person name="Coelho M.A."/>
            <person name="David-Palma M."/>
            <person name="Shea T."/>
            <person name="Bowers K."/>
            <person name="McGinley-Smith S."/>
            <person name="Mohammad A.W."/>
            <person name="Gnirke A."/>
            <person name="Yurkov A.M."/>
            <person name="Nowrousian M."/>
            <person name="Sun S."/>
            <person name="Cuomo C.A."/>
            <person name="Heitman J."/>
        </authorList>
    </citation>
    <scope>NUCLEOTIDE SEQUENCE</scope>
    <source>
        <strain evidence="3">CBS 10117</strain>
    </source>
</reference>
<dbReference type="PANTHER" id="PTHR28360">
    <property type="entry name" value="DYNACTIN SUBUNIT 3"/>
    <property type="match status" value="1"/>
</dbReference>
<feature type="compositionally biased region" description="Low complexity" evidence="1">
    <location>
        <begin position="100"/>
        <end position="120"/>
    </location>
</feature>
<organism evidence="2">
    <name type="scientific">Kwoniella dejecticola CBS 10117</name>
    <dbReference type="NCBI Taxonomy" id="1296121"/>
    <lineage>
        <taxon>Eukaryota</taxon>
        <taxon>Fungi</taxon>
        <taxon>Dikarya</taxon>
        <taxon>Basidiomycota</taxon>
        <taxon>Agaricomycotina</taxon>
        <taxon>Tremellomycetes</taxon>
        <taxon>Tremellales</taxon>
        <taxon>Cryptococcaceae</taxon>
        <taxon>Kwoniella</taxon>
    </lineage>
</organism>
<accession>A0A1A5ZZQ8</accession>
<evidence type="ECO:0000313" key="3">
    <source>
        <dbReference type="EMBL" id="WWC64832.1"/>
    </source>
</evidence>
<dbReference type="RefSeq" id="XP_018261129.1">
    <property type="nucleotide sequence ID" value="XM_018410126.1"/>
</dbReference>
<dbReference type="GO" id="GO:0005869">
    <property type="term" value="C:dynactin complex"/>
    <property type="evidence" value="ECO:0007669"/>
    <property type="project" value="InterPro"/>
</dbReference>
<dbReference type="EMBL" id="CP144538">
    <property type="protein sequence ID" value="WWC64832.1"/>
    <property type="molecule type" value="Genomic_DNA"/>
</dbReference>
<evidence type="ECO:0000313" key="4">
    <source>
        <dbReference type="Proteomes" id="UP000078595"/>
    </source>
</evidence>
<dbReference type="GeneID" id="28970549"/>
<dbReference type="STRING" id="1296121.A0A1A5ZZQ8"/>
<dbReference type="EMBL" id="KI894034">
    <property type="protein sequence ID" value="OBR83287.1"/>
    <property type="molecule type" value="Genomic_DNA"/>
</dbReference>
<feature type="region of interest" description="Disordered" evidence="1">
    <location>
        <begin position="31"/>
        <end position="68"/>
    </location>
</feature>
<sequence>MTTQTKNQNQSPLLPLDIRLRAIEAQLYGVPPSLASSSSSEDKSTLSSPGSRKSVIRQVRESQDAFERLSRESEGIKRLIEGYDQYLPLLNISTVLPVSSSSQQQELEQSQSNKSSNDNDTGIPMPNTDESSLLPDQVKLTMVMESANDLKEADRTLREIDLLTQRDAQGSGQLEDLIPLKPNLIHAIKEHQVRSKELTKVKNDITALLSRYNDFTSTTSDLFIDVHHDLQYLEDRVDRLETKRRKELESRY</sequence>
<proteinExistence type="predicted"/>
<reference evidence="3" key="2">
    <citation type="submission" date="2013-07" db="EMBL/GenBank/DDBJ databases">
        <authorList>
            <consortium name="The Broad Institute Genome Sequencing Platform"/>
            <person name="Cuomo C."/>
            <person name="Litvintseva A."/>
            <person name="Chen Y."/>
            <person name="Heitman J."/>
            <person name="Sun S."/>
            <person name="Springer D."/>
            <person name="Dromer F."/>
            <person name="Young S.K."/>
            <person name="Zeng Q."/>
            <person name="Gargeya S."/>
            <person name="Fitzgerald M."/>
            <person name="Abouelleil A."/>
            <person name="Alvarado L."/>
            <person name="Berlin A.M."/>
            <person name="Chapman S.B."/>
            <person name="Dewar J."/>
            <person name="Goldberg J."/>
            <person name="Griggs A."/>
            <person name="Gujja S."/>
            <person name="Hansen M."/>
            <person name="Howarth C."/>
            <person name="Imamovic A."/>
            <person name="Larimer J."/>
            <person name="McCowan C."/>
            <person name="Murphy C."/>
            <person name="Pearson M."/>
            <person name="Priest M."/>
            <person name="Roberts A."/>
            <person name="Saif S."/>
            <person name="Shea T."/>
            <person name="Sykes S."/>
            <person name="Wortman J."/>
            <person name="Nusbaum C."/>
            <person name="Birren B."/>
        </authorList>
    </citation>
    <scope>NUCLEOTIDE SEQUENCE</scope>
    <source>
        <strain evidence="3">CBS 10117</strain>
    </source>
</reference>
<gene>
    <name evidence="2" type="ORF">I303_06850</name>
    <name evidence="3" type="ORF">I303_107446</name>
</gene>
<dbReference type="VEuPathDB" id="FungiDB:I303_06850"/>
<keyword evidence="4" id="KW-1185">Reference proteome</keyword>
<dbReference type="Proteomes" id="UP000078595">
    <property type="component" value="Chromosome 9"/>
</dbReference>
<reference evidence="2" key="1">
    <citation type="submission" date="2013-07" db="EMBL/GenBank/DDBJ databases">
        <title>The Genome Sequence of Cryptococcus dejecticola CBS10117.</title>
        <authorList>
            <consortium name="The Broad Institute Genome Sequencing Platform"/>
            <person name="Cuomo C."/>
            <person name="Litvintseva A."/>
            <person name="Chen Y."/>
            <person name="Heitman J."/>
            <person name="Sun S."/>
            <person name="Springer D."/>
            <person name="Dromer F."/>
            <person name="Young S.K."/>
            <person name="Zeng Q."/>
            <person name="Gargeya S."/>
            <person name="Fitzgerald M."/>
            <person name="Abouelleil A."/>
            <person name="Alvarado L."/>
            <person name="Berlin A.M."/>
            <person name="Chapman S.B."/>
            <person name="Dewar J."/>
            <person name="Goldberg J."/>
            <person name="Griggs A."/>
            <person name="Gujja S."/>
            <person name="Hansen M."/>
            <person name="Howarth C."/>
            <person name="Imamovic A."/>
            <person name="Larimer J."/>
            <person name="McCowan C."/>
            <person name="Murphy C."/>
            <person name="Pearson M."/>
            <person name="Priest M."/>
            <person name="Roberts A."/>
            <person name="Saif S."/>
            <person name="Shea T."/>
            <person name="Sykes S."/>
            <person name="Wortman J."/>
            <person name="Nusbaum C."/>
            <person name="Birren B."/>
        </authorList>
    </citation>
    <scope>NUCLEOTIDE SEQUENCE [LARGE SCALE GENOMIC DNA]</scope>
    <source>
        <strain evidence="2">CBS 10117</strain>
    </source>
</reference>